<dbReference type="PANTHER" id="PTHR21456">
    <property type="entry name" value="FAMILY WITH SEQUENCE SIMILARITY 102"/>
    <property type="match status" value="1"/>
</dbReference>
<evidence type="ECO:0000256" key="2">
    <source>
        <dbReference type="SAM" id="MobiDB-lite"/>
    </source>
</evidence>
<dbReference type="Proteomes" id="UP001142055">
    <property type="component" value="Chromosome 1"/>
</dbReference>
<feature type="region of interest" description="Disordered" evidence="2">
    <location>
        <begin position="210"/>
        <end position="249"/>
    </location>
</feature>
<evidence type="ECO:0000256" key="1">
    <source>
        <dbReference type="ARBA" id="ARBA00034780"/>
    </source>
</evidence>
<dbReference type="InterPro" id="IPR019448">
    <property type="entry name" value="NT-C2"/>
</dbReference>
<dbReference type="OMA" id="REVEDHC"/>
<feature type="compositionally biased region" description="Low complexity" evidence="2">
    <location>
        <begin position="224"/>
        <end position="249"/>
    </location>
</feature>
<feature type="region of interest" description="Disordered" evidence="2">
    <location>
        <begin position="429"/>
        <end position="464"/>
    </location>
</feature>
<organism evidence="4 5">
    <name type="scientific">Blomia tropicalis</name>
    <name type="common">Mite</name>
    <dbReference type="NCBI Taxonomy" id="40697"/>
    <lineage>
        <taxon>Eukaryota</taxon>
        <taxon>Metazoa</taxon>
        <taxon>Ecdysozoa</taxon>
        <taxon>Arthropoda</taxon>
        <taxon>Chelicerata</taxon>
        <taxon>Arachnida</taxon>
        <taxon>Acari</taxon>
        <taxon>Acariformes</taxon>
        <taxon>Sarcoptiformes</taxon>
        <taxon>Astigmata</taxon>
        <taxon>Glycyphagoidea</taxon>
        <taxon>Echimyopodidae</taxon>
        <taxon>Blomia</taxon>
    </lineage>
</organism>
<evidence type="ECO:0000313" key="4">
    <source>
        <dbReference type="EMBL" id="KAJ6222657.1"/>
    </source>
</evidence>
<gene>
    <name evidence="4" type="ORF">RDWZM_001202</name>
</gene>
<sequence length="464" mass="50474">MTFIMKKRKYKFSVTLNVEELSSVPFLNSVLFVKCRLLEGGTFADVTDRQEVDDHCVKWNKRFAFTCKTTANTSTGILDPCTLRLSVRKETKGGKSFVKLGYYDLNLASFAGVGLTMCRCLLEGYDSRHHRQDNSMLLVTVDIKLLSGDPCFKTPKATCLTQKHGSTDILLDSDIDLPIKQEHMNGGNMTADHHHNHHLKTGIGPINVIGGIDTSNSVHHPNHHSQASQQHQAPPTSIHHHSNLINSSNHNSNGSNFFYNFDPMTSSATSNTNSVGSTFDPFETGHSRSNSSQTSSSRISTGFNSLPSHSRQGSADSENPSNSRHPSVEIKFNSVDRVGTKRNGGGGGVINIVGGVGVGHERTVKSINSGAGDELYMSGKKAIDSTRVSADQLVQELLQNNKLVESALEEPFMDDSNGGLQLYVGRDGSATIGSRTSKPDDLGSSYPVRTASNKSVPSRRLNRI</sequence>
<dbReference type="Pfam" id="PF10358">
    <property type="entry name" value="NT-C2"/>
    <property type="match status" value="1"/>
</dbReference>
<keyword evidence="5" id="KW-1185">Reference proteome</keyword>
<evidence type="ECO:0000259" key="3">
    <source>
        <dbReference type="PROSITE" id="PS51840"/>
    </source>
</evidence>
<comment type="similarity">
    <text evidence="1">Belongs to the EEIG family.</text>
</comment>
<name>A0A9Q0MDV0_BLOTA</name>
<feature type="compositionally biased region" description="Polar residues" evidence="2">
    <location>
        <begin position="268"/>
        <end position="277"/>
    </location>
</feature>
<evidence type="ECO:0000313" key="5">
    <source>
        <dbReference type="Proteomes" id="UP001142055"/>
    </source>
</evidence>
<feature type="compositionally biased region" description="Polar residues" evidence="2">
    <location>
        <begin position="302"/>
        <end position="325"/>
    </location>
</feature>
<accession>A0A9Q0MDV0</accession>
<dbReference type="EMBL" id="JAPWDV010000001">
    <property type="protein sequence ID" value="KAJ6222657.1"/>
    <property type="molecule type" value="Genomic_DNA"/>
</dbReference>
<feature type="compositionally biased region" description="Low complexity" evidence="2">
    <location>
        <begin position="287"/>
        <end position="301"/>
    </location>
</feature>
<dbReference type="PROSITE" id="PS51840">
    <property type="entry name" value="C2_NT"/>
    <property type="match status" value="1"/>
</dbReference>
<comment type="caution">
    <text evidence="4">The sequence shown here is derived from an EMBL/GenBank/DDBJ whole genome shotgun (WGS) entry which is preliminary data.</text>
</comment>
<proteinExistence type="inferred from homology"/>
<feature type="region of interest" description="Disordered" evidence="2">
    <location>
        <begin position="268"/>
        <end position="329"/>
    </location>
</feature>
<reference evidence="4" key="1">
    <citation type="submission" date="2022-12" db="EMBL/GenBank/DDBJ databases">
        <title>Genome assemblies of Blomia tropicalis.</title>
        <authorList>
            <person name="Cui Y."/>
        </authorList>
    </citation>
    <scope>NUCLEOTIDE SEQUENCE</scope>
    <source>
        <tissue evidence="4">Adult mites</tissue>
    </source>
</reference>
<dbReference type="InterPro" id="IPR039931">
    <property type="entry name" value="EEIG1/2-like"/>
</dbReference>
<feature type="domain" description="C2 NT-type" evidence="3">
    <location>
        <begin position="2"/>
        <end position="145"/>
    </location>
</feature>
<dbReference type="PANTHER" id="PTHR21456:SF1">
    <property type="entry name" value="C2 NT-TYPE DOMAIN-CONTAINING PROTEIN"/>
    <property type="match status" value="1"/>
</dbReference>
<dbReference type="AlphaFoldDB" id="A0A9Q0MDV0"/>
<protein>
    <recommendedName>
        <fullName evidence="3">C2 NT-type domain-containing protein</fullName>
    </recommendedName>
</protein>